<organism evidence="6 7">
    <name type="scientific">Hahella chejuensis (strain KCTC 2396)</name>
    <dbReference type="NCBI Taxonomy" id="349521"/>
    <lineage>
        <taxon>Bacteria</taxon>
        <taxon>Pseudomonadati</taxon>
        <taxon>Pseudomonadota</taxon>
        <taxon>Gammaproteobacteria</taxon>
        <taxon>Oceanospirillales</taxon>
        <taxon>Hahellaceae</taxon>
        <taxon>Hahella</taxon>
    </lineage>
</organism>
<dbReference type="GO" id="GO:0043565">
    <property type="term" value="F:sequence-specific DNA binding"/>
    <property type="evidence" value="ECO:0007669"/>
    <property type="project" value="InterPro"/>
</dbReference>
<dbReference type="AlphaFoldDB" id="Q2SEK4"/>
<dbReference type="InterPro" id="IPR020449">
    <property type="entry name" value="Tscrpt_reg_AraC-type_HTH"/>
</dbReference>
<gene>
    <name evidence="6" type="ordered locus">HCH_04213</name>
</gene>
<proteinExistence type="predicted"/>
<dbReference type="InterPro" id="IPR018060">
    <property type="entry name" value="HTH_AraC"/>
</dbReference>
<keyword evidence="2" id="KW-0805">Transcription regulation</keyword>
<dbReference type="KEGG" id="hch:HCH_04213"/>
<dbReference type="PROSITE" id="PS01124">
    <property type="entry name" value="HTH_ARAC_FAMILY_2"/>
    <property type="match status" value="1"/>
</dbReference>
<dbReference type="InterPro" id="IPR018062">
    <property type="entry name" value="HTH_AraC-typ_CS"/>
</dbReference>
<dbReference type="PANTHER" id="PTHR11019:SF199">
    <property type="entry name" value="HTH-TYPE TRANSCRIPTIONAL REGULATOR NIMR"/>
    <property type="match status" value="1"/>
</dbReference>
<dbReference type="GO" id="GO:0003700">
    <property type="term" value="F:DNA-binding transcription factor activity"/>
    <property type="evidence" value="ECO:0007669"/>
    <property type="project" value="InterPro"/>
</dbReference>
<keyword evidence="7" id="KW-1185">Reference proteome</keyword>
<dbReference type="PROSITE" id="PS00041">
    <property type="entry name" value="HTH_ARAC_FAMILY_1"/>
    <property type="match status" value="2"/>
</dbReference>
<dbReference type="InterPro" id="IPR011051">
    <property type="entry name" value="RmlC_Cupin_sf"/>
</dbReference>
<dbReference type="SMART" id="SM00342">
    <property type="entry name" value="HTH_ARAC"/>
    <property type="match status" value="1"/>
</dbReference>
<dbReference type="Pfam" id="PF12833">
    <property type="entry name" value="HTH_18"/>
    <property type="match status" value="1"/>
</dbReference>
<accession>Q2SEK4</accession>
<name>Q2SEK4_HAHCH</name>
<sequence length="255" mass="28501">MSPFRANAGSPVLPQDILVRRLRSEGTEEREGHSHEHGQLFCVLQGLTVVDTDAGRWLMPSNRLGWIPPGVRHGAQYFGAIAGWSLYLHPDICEPLPDEPCVYEANALMTPVIARIAEWTAGEPLDAPRRRLLHVLMDEIQAAQQPALHLPMPRDQRLLRLSHKLLATPENNDSLLALASDIGLSERTLTRKFREETGLSLGQWRQLARLARALELLAQGVSVTQTALDLGYDSVSAFIALFRRYFGETPGRYLK</sequence>
<evidence type="ECO:0000256" key="1">
    <source>
        <dbReference type="ARBA" id="ARBA00022491"/>
    </source>
</evidence>
<keyword evidence="3 6" id="KW-0238">DNA-binding</keyword>
<evidence type="ECO:0000256" key="4">
    <source>
        <dbReference type="ARBA" id="ARBA00023163"/>
    </source>
</evidence>
<dbReference type="RefSeq" id="WP_011397987.1">
    <property type="nucleotide sequence ID" value="NC_007645.1"/>
</dbReference>
<dbReference type="eggNOG" id="COG2207">
    <property type="taxonomic scope" value="Bacteria"/>
</dbReference>
<dbReference type="OrthoDB" id="5949386at2"/>
<evidence type="ECO:0000313" key="6">
    <source>
        <dbReference type="EMBL" id="ABC30920.1"/>
    </source>
</evidence>
<evidence type="ECO:0000313" key="7">
    <source>
        <dbReference type="Proteomes" id="UP000000238"/>
    </source>
</evidence>
<dbReference type="InterPro" id="IPR009057">
    <property type="entry name" value="Homeodomain-like_sf"/>
</dbReference>
<keyword evidence="4" id="KW-0804">Transcription</keyword>
<dbReference type="EMBL" id="CP000155">
    <property type="protein sequence ID" value="ABC30920.1"/>
    <property type="molecule type" value="Genomic_DNA"/>
</dbReference>
<dbReference type="SUPFAM" id="SSF51182">
    <property type="entry name" value="RmlC-like cupins"/>
    <property type="match status" value="1"/>
</dbReference>
<dbReference type="Gene3D" id="1.10.10.60">
    <property type="entry name" value="Homeodomain-like"/>
    <property type="match status" value="1"/>
</dbReference>
<dbReference type="FunFam" id="1.10.10.60:FF:000132">
    <property type="entry name" value="AraC family transcriptional regulator"/>
    <property type="match status" value="1"/>
</dbReference>
<protein>
    <submittedName>
        <fullName evidence="6">AraC-type DNA-binding domain-containing protein</fullName>
    </submittedName>
</protein>
<dbReference type="HOGENOM" id="CLU_000445_87_0_6"/>
<dbReference type="Proteomes" id="UP000000238">
    <property type="component" value="Chromosome"/>
</dbReference>
<reference evidence="6 7" key="1">
    <citation type="journal article" date="2005" name="Nucleic Acids Res.">
        <title>Genomic blueprint of Hahella chejuensis, a marine microbe producing an algicidal agent.</title>
        <authorList>
            <person name="Jeong H."/>
            <person name="Yim J.H."/>
            <person name="Lee C."/>
            <person name="Choi S.-H."/>
            <person name="Park Y.K."/>
            <person name="Yoon S.H."/>
            <person name="Hur C.-G."/>
            <person name="Kang H.-Y."/>
            <person name="Kim D."/>
            <person name="Lee H.H."/>
            <person name="Park K.H."/>
            <person name="Park S.-H."/>
            <person name="Park H.-S."/>
            <person name="Lee H.K."/>
            <person name="Oh T.K."/>
            <person name="Kim J.F."/>
        </authorList>
    </citation>
    <scope>NUCLEOTIDE SEQUENCE [LARGE SCALE GENOMIC DNA]</scope>
    <source>
        <strain evidence="6 7">KCTC 2396</strain>
    </source>
</reference>
<evidence type="ECO:0000256" key="2">
    <source>
        <dbReference type="ARBA" id="ARBA00023015"/>
    </source>
</evidence>
<evidence type="ECO:0000259" key="5">
    <source>
        <dbReference type="PROSITE" id="PS01124"/>
    </source>
</evidence>
<dbReference type="CDD" id="cd06124">
    <property type="entry name" value="cupin_NimR-like_N"/>
    <property type="match status" value="1"/>
</dbReference>
<dbReference type="SUPFAM" id="SSF46689">
    <property type="entry name" value="Homeodomain-like"/>
    <property type="match status" value="1"/>
</dbReference>
<evidence type="ECO:0000256" key="3">
    <source>
        <dbReference type="ARBA" id="ARBA00023125"/>
    </source>
</evidence>
<dbReference type="PRINTS" id="PR00032">
    <property type="entry name" value="HTHARAC"/>
</dbReference>
<feature type="domain" description="HTH araC/xylS-type" evidence="5">
    <location>
        <begin position="156"/>
        <end position="255"/>
    </location>
</feature>
<keyword evidence="1" id="KW-0678">Repressor</keyword>
<dbReference type="PANTHER" id="PTHR11019">
    <property type="entry name" value="HTH-TYPE TRANSCRIPTIONAL REGULATOR NIMR"/>
    <property type="match status" value="1"/>
</dbReference>
<dbReference type="STRING" id="349521.HCH_04213"/>